<accession>A0A8T2P3U3</accession>
<gene>
    <name evidence="1" type="ORF">JZ751_004143</name>
</gene>
<dbReference type="OrthoDB" id="428577at2759"/>
<name>A0A8T2P3U3_9TELE</name>
<dbReference type="InterPro" id="IPR000643">
    <property type="entry name" value="Iodothyronine_deiodinase"/>
</dbReference>
<keyword evidence="2" id="KW-1185">Reference proteome</keyword>
<dbReference type="Pfam" id="PF00837">
    <property type="entry name" value="T4_deiodinase"/>
    <property type="match status" value="1"/>
</dbReference>
<evidence type="ECO:0000313" key="2">
    <source>
        <dbReference type="Proteomes" id="UP000824540"/>
    </source>
</evidence>
<comment type="caution">
    <text evidence="1">The sequence shown here is derived from an EMBL/GenBank/DDBJ whole genome shotgun (WGS) entry which is preliminary data.</text>
</comment>
<evidence type="ECO:0000313" key="1">
    <source>
        <dbReference type="EMBL" id="KAG9348113.1"/>
    </source>
</evidence>
<dbReference type="Proteomes" id="UP000824540">
    <property type="component" value="Unassembled WGS sequence"/>
</dbReference>
<sequence>MTDITASRYGAMPERLYVLQSGKVIFKGKRGPWGYDPLEKKAGLVCSMTQRLQCRLTKRSASTDTSQSCTLSSCRSKQLAATTCSPRPVEAVERQELQPGIRHQRALPDVQRLELGAALGQVLQAVVRQALAAAGVEVAQPAAVLGHVAHAHVGDAAAVRHAKVAEVALQLGDLPQAEVADEAAVADAQLTHGRAVDDQVAQGLVGQPHTPPQVQVSQLGAVRRDGVQALILQRKAVRHVQVTDRDLLAVHRRELDRHLPRQADAGHLGAAWEGRGVEVHNSRPATSSLRSSGQHWATVCRPRSVSLRQPLTTTVSSIRHTLGVSWHSRRVSTRRERSTFSRSPVSRMVGEDLQEGVVREEVNERLLVLSGVGLSLGVGQGAWRGVHHGYGFSGNRGGGSGGAPPIDHRW</sequence>
<dbReference type="Gene3D" id="3.40.30.10">
    <property type="entry name" value="Glutaredoxin"/>
    <property type="match status" value="1"/>
</dbReference>
<dbReference type="EMBL" id="JAFBMS010000012">
    <property type="protein sequence ID" value="KAG9348113.1"/>
    <property type="molecule type" value="Genomic_DNA"/>
</dbReference>
<proteinExistence type="predicted"/>
<dbReference type="AlphaFoldDB" id="A0A8T2P3U3"/>
<dbReference type="GO" id="GO:0004800">
    <property type="term" value="F:thyroxine 5'-deiodinase activity"/>
    <property type="evidence" value="ECO:0007669"/>
    <property type="project" value="InterPro"/>
</dbReference>
<reference evidence="1" key="1">
    <citation type="thesis" date="2021" institute="BYU ScholarsArchive" country="Provo, UT, USA">
        <title>Applications of and Algorithms for Genome Assembly and Genomic Analyses with an Emphasis on Marine Teleosts.</title>
        <authorList>
            <person name="Pickett B.D."/>
        </authorList>
    </citation>
    <scope>NUCLEOTIDE SEQUENCE</scope>
    <source>
        <strain evidence="1">HI-2016</strain>
    </source>
</reference>
<organism evidence="1 2">
    <name type="scientific">Albula glossodonta</name>
    <name type="common">roundjaw bonefish</name>
    <dbReference type="NCBI Taxonomy" id="121402"/>
    <lineage>
        <taxon>Eukaryota</taxon>
        <taxon>Metazoa</taxon>
        <taxon>Chordata</taxon>
        <taxon>Craniata</taxon>
        <taxon>Vertebrata</taxon>
        <taxon>Euteleostomi</taxon>
        <taxon>Actinopterygii</taxon>
        <taxon>Neopterygii</taxon>
        <taxon>Teleostei</taxon>
        <taxon>Albuliformes</taxon>
        <taxon>Albulidae</taxon>
        <taxon>Albula</taxon>
    </lineage>
</organism>
<protein>
    <submittedName>
        <fullName evidence="1">Uncharacterized protein</fullName>
    </submittedName>
</protein>